<proteinExistence type="predicted"/>
<keyword evidence="1" id="KW-0472">Membrane</keyword>
<keyword evidence="1" id="KW-0812">Transmembrane</keyword>
<dbReference type="AlphaFoldDB" id="A0A844ZYA0"/>
<sequence length="125" mass="13192">MMFDTFASAQPIDAAMSWITGILLGELAATLCVIAIAFVGYSMLTGRLAIRRGAQVVLGCFVLLGAPAIADGMIGLWDPDWRDEAQGAQTVVFEARPRGELVPADYSPYLGPTAVAPPEGQEPVP</sequence>
<organism evidence="2 3">
    <name type="scientific">Aurantiacibacter arachoides</name>
    <dbReference type="NCBI Taxonomy" id="1850444"/>
    <lineage>
        <taxon>Bacteria</taxon>
        <taxon>Pseudomonadati</taxon>
        <taxon>Pseudomonadota</taxon>
        <taxon>Alphaproteobacteria</taxon>
        <taxon>Sphingomonadales</taxon>
        <taxon>Erythrobacteraceae</taxon>
        <taxon>Aurantiacibacter</taxon>
    </lineage>
</organism>
<dbReference type="Pfam" id="PF04956">
    <property type="entry name" value="TrbC"/>
    <property type="match status" value="1"/>
</dbReference>
<evidence type="ECO:0008006" key="4">
    <source>
        <dbReference type="Google" id="ProtNLM"/>
    </source>
</evidence>
<dbReference type="OrthoDB" id="7427835at2"/>
<keyword evidence="1" id="KW-1133">Transmembrane helix</keyword>
<feature type="transmembrane region" description="Helical" evidence="1">
    <location>
        <begin position="56"/>
        <end position="77"/>
    </location>
</feature>
<gene>
    <name evidence="2" type="ORF">GRI62_04485</name>
</gene>
<dbReference type="InterPro" id="IPR007039">
    <property type="entry name" value="TrbC/VirB2"/>
</dbReference>
<dbReference type="Proteomes" id="UP000460626">
    <property type="component" value="Unassembled WGS sequence"/>
</dbReference>
<reference evidence="2 3" key="1">
    <citation type="submission" date="2019-12" db="EMBL/GenBank/DDBJ databases">
        <title>Genomic-based taxomic classification of the family Erythrobacteraceae.</title>
        <authorList>
            <person name="Xu L."/>
        </authorList>
    </citation>
    <scope>NUCLEOTIDE SEQUENCE [LARGE SCALE GENOMIC DNA]</scope>
    <source>
        <strain evidence="2 3">RC4-10-4</strain>
    </source>
</reference>
<name>A0A844ZYA0_9SPHN</name>
<evidence type="ECO:0000256" key="1">
    <source>
        <dbReference type="SAM" id="Phobius"/>
    </source>
</evidence>
<keyword evidence="3" id="KW-1185">Reference proteome</keyword>
<protein>
    <recommendedName>
        <fullName evidence="4">Type VI secretion protein</fullName>
    </recommendedName>
</protein>
<accession>A0A844ZYA0</accession>
<comment type="caution">
    <text evidence="2">The sequence shown here is derived from an EMBL/GenBank/DDBJ whole genome shotgun (WGS) entry which is preliminary data.</text>
</comment>
<dbReference type="EMBL" id="WTYH01000001">
    <property type="protein sequence ID" value="MXO92865.1"/>
    <property type="molecule type" value="Genomic_DNA"/>
</dbReference>
<evidence type="ECO:0000313" key="2">
    <source>
        <dbReference type="EMBL" id="MXO92865.1"/>
    </source>
</evidence>
<dbReference type="RefSeq" id="WP_131452196.1">
    <property type="nucleotide sequence ID" value="NZ_BMJK01000001.1"/>
</dbReference>
<feature type="transmembrane region" description="Helical" evidence="1">
    <location>
        <begin position="15"/>
        <end position="44"/>
    </location>
</feature>
<evidence type="ECO:0000313" key="3">
    <source>
        <dbReference type="Proteomes" id="UP000460626"/>
    </source>
</evidence>